<comment type="subcellular location">
    <subcellularLocation>
        <location evidence="1">Membrane</location>
        <topology evidence="1">Multi-pass membrane protein</topology>
    </subcellularLocation>
</comment>
<dbReference type="AlphaFoldDB" id="A0A221KK38"/>
<feature type="transmembrane region" description="Helical" evidence="5">
    <location>
        <begin position="470"/>
        <end position="491"/>
    </location>
</feature>
<name>A0A221KK38_VITFI</name>
<dbReference type="SUPFAM" id="SSF144083">
    <property type="entry name" value="Magnesium transport protein CorA, transmembrane region"/>
    <property type="match status" value="1"/>
</dbReference>
<dbReference type="Proteomes" id="UP000199729">
    <property type="component" value="Plasmid pVF1"/>
</dbReference>
<dbReference type="GO" id="GO:0016020">
    <property type="term" value="C:membrane"/>
    <property type="evidence" value="ECO:0007669"/>
    <property type="project" value="UniProtKB-SubCell"/>
</dbReference>
<dbReference type="KEGG" id="vff:VITFI_CDS3460"/>
<evidence type="ECO:0000256" key="1">
    <source>
        <dbReference type="ARBA" id="ARBA00004141"/>
    </source>
</evidence>
<keyword evidence="7" id="KW-1185">Reference proteome</keyword>
<evidence type="ECO:0000256" key="5">
    <source>
        <dbReference type="SAM" id="Phobius"/>
    </source>
</evidence>
<keyword evidence="6" id="KW-0614">Plasmid</keyword>
<feature type="transmembrane region" description="Helical" evidence="5">
    <location>
        <begin position="503"/>
        <end position="521"/>
    </location>
</feature>
<keyword evidence="2 5" id="KW-0812">Transmembrane</keyword>
<dbReference type="EMBL" id="CP022424">
    <property type="protein sequence ID" value="ASM79237.1"/>
    <property type="molecule type" value="Genomic_DNA"/>
</dbReference>
<evidence type="ECO:0008006" key="8">
    <source>
        <dbReference type="Google" id="ProtNLM"/>
    </source>
</evidence>
<keyword evidence="4 5" id="KW-0472">Membrane</keyword>
<evidence type="ECO:0000256" key="4">
    <source>
        <dbReference type="ARBA" id="ARBA00023136"/>
    </source>
</evidence>
<evidence type="ECO:0000313" key="6">
    <source>
        <dbReference type="EMBL" id="ASM79237.1"/>
    </source>
</evidence>
<protein>
    <recommendedName>
        <fullName evidence="8">CorA-like Mg2+ transporter protein</fullName>
    </recommendedName>
</protein>
<accession>A0A221KK38</accession>
<geneLocation type="plasmid" evidence="7">
    <name>pvf1</name>
</geneLocation>
<evidence type="ECO:0000256" key="3">
    <source>
        <dbReference type="ARBA" id="ARBA00022989"/>
    </source>
</evidence>
<organism evidence="6 7">
    <name type="scientific">Vitreoscilla filiformis</name>
    <dbReference type="NCBI Taxonomy" id="63"/>
    <lineage>
        <taxon>Bacteria</taxon>
        <taxon>Pseudomonadati</taxon>
        <taxon>Pseudomonadota</taxon>
        <taxon>Betaproteobacteria</taxon>
        <taxon>Neisseriales</taxon>
        <taxon>Neisseriaceae</taxon>
        <taxon>Vitreoscilla</taxon>
    </lineage>
</organism>
<keyword evidence="3 5" id="KW-1133">Transmembrane helix</keyword>
<reference evidence="6 7" key="1">
    <citation type="submission" date="2017-07" db="EMBL/GenBank/DDBJ databases">
        <title>Complete Genome Sequence of the cosmetic ferment Vitreoscilla filiformis (ATCC15551).</title>
        <authorList>
            <person name="Contreras S."/>
            <person name="Sagory-Zalkind P."/>
            <person name="Blanquart H."/>
            <person name="Iltis A."/>
            <person name="Morand S.C."/>
        </authorList>
    </citation>
    <scope>NUCLEOTIDE SEQUENCE [LARGE SCALE GENOMIC DNA]</scope>
    <source>
        <strain evidence="6 7">ATCC 15551</strain>
        <plasmid evidence="7">Plasmid pvf1</plasmid>
    </source>
</reference>
<dbReference type="OrthoDB" id="8521894at2"/>
<gene>
    <name evidence="6" type="ORF">VITFI_CDS3460</name>
</gene>
<dbReference type="RefSeq" id="WP_089418386.1">
    <property type="nucleotide sequence ID" value="NZ_CP022424.1"/>
</dbReference>
<evidence type="ECO:0000256" key="2">
    <source>
        <dbReference type="ARBA" id="ARBA00022692"/>
    </source>
</evidence>
<dbReference type="Gene3D" id="1.20.58.340">
    <property type="entry name" value="Magnesium transport protein CorA, transmembrane region"/>
    <property type="match status" value="1"/>
</dbReference>
<sequence length="553" mass="62254">MLQPSASTVPCVRQYRQSLLWPLRLVPPRGQEETGSALRRPWQAIGASLAPGAVNPWQAVANGFSPSGQDFHERHYHEFVTFLPFVQRFLFGEVDANGQPDAAMQVLRRQDVAAVRVVLHPEAAPITLQVQQVALYFFFDVGQVLLHVELAGAELSLPQAQELLYRLGRGYPSGWDASGRAMHSPVSMEWLDAQGDVLVASDAQARERFLTQVGEQRAPRIAADWAWLLQPLVPDGLPAADDPGHAWRFRQIEYYRMPVMAWLALDDPRALSRADFVRLGLVTGAPAQGAQLPYAEAHLADFEARYCYDRFWADEGPAPRTRYLICGHALVVVGDARSAFFTCGQHGVLAQFRHEHFLLFLIAHFQKAALLMVADRLAQALKALDVGDADSVRRFKRHIRAAFEGFLRFTHRYWFRDVAEQAQARAIFQMTSQHLGTERLYGEVKERIRDMSDYLDADSIRRQANTVVRLTVVTILGMIGTTTTGFLGMNLLDEAGSSPERRVLFFLAVATLSTLLTFYTITKSKRLSDFLDALSDERLSFWQKIGVLFGVWR</sequence>
<evidence type="ECO:0000313" key="7">
    <source>
        <dbReference type="Proteomes" id="UP000199729"/>
    </source>
</evidence>
<dbReference type="InterPro" id="IPR045863">
    <property type="entry name" value="CorA_TM1_TM2"/>
</dbReference>
<proteinExistence type="predicted"/>